<dbReference type="NCBIfam" id="NF003962">
    <property type="entry name" value="PRK05454.2-5"/>
    <property type="match status" value="1"/>
</dbReference>
<keyword evidence="15" id="KW-1185">Reference proteome</keyword>
<comment type="subcellular location">
    <subcellularLocation>
        <location evidence="1">Cell inner membrane</location>
        <topology evidence="1">Multi-pass membrane protein</topology>
    </subcellularLocation>
</comment>
<accession>A0ABZ2XPF4</accession>
<comment type="pathway">
    <text evidence="2">Glycan metabolism; osmoregulated periplasmic glucan (OPG) biosynthesis.</text>
</comment>
<keyword evidence="9 12" id="KW-0812">Transmembrane</keyword>
<keyword evidence="5" id="KW-1003">Cell membrane</keyword>
<feature type="transmembrane region" description="Helical" evidence="12">
    <location>
        <begin position="481"/>
        <end position="505"/>
    </location>
</feature>
<evidence type="ECO:0000256" key="5">
    <source>
        <dbReference type="ARBA" id="ARBA00022475"/>
    </source>
</evidence>
<keyword evidence="7 14" id="KW-0328">Glycosyltransferase</keyword>
<evidence type="ECO:0000259" key="13">
    <source>
        <dbReference type="Pfam" id="PF13632"/>
    </source>
</evidence>
<evidence type="ECO:0000256" key="4">
    <source>
        <dbReference type="ARBA" id="ARBA00020585"/>
    </source>
</evidence>
<dbReference type="InterPro" id="IPR029044">
    <property type="entry name" value="Nucleotide-diphossugar_trans"/>
</dbReference>
<dbReference type="PANTHER" id="PTHR43867">
    <property type="entry name" value="CELLULOSE SYNTHASE CATALYTIC SUBUNIT A [UDP-FORMING]"/>
    <property type="match status" value="1"/>
</dbReference>
<dbReference type="Proteomes" id="UP001623232">
    <property type="component" value="Chromosome"/>
</dbReference>
<dbReference type="EMBL" id="CP123584">
    <property type="protein sequence ID" value="WZK87956.1"/>
    <property type="molecule type" value="Genomic_DNA"/>
</dbReference>
<dbReference type="InterPro" id="IPR050321">
    <property type="entry name" value="Glycosyltr_2/OpgH_subfam"/>
</dbReference>
<dbReference type="InterPro" id="IPR001173">
    <property type="entry name" value="Glyco_trans_2-like"/>
</dbReference>
<dbReference type="Pfam" id="PF13632">
    <property type="entry name" value="Glyco_trans_2_3"/>
    <property type="match status" value="1"/>
</dbReference>
<evidence type="ECO:0000256" key="7">
    <source>
        <dbReference type="ARBA" id="ARBA00022676"/>
    </source>
</evidence>
<evidence type="ECO:0000256" key="6">
    <source>
        <dbReference type="ARBA" id="ARBA00022519"/>
    </source>
</evidence>
<feature type="transmembrane region" description="Helical" evidence="12">
    <location>
        <begin position="390"/>
        <end position="413"/>
    </location>
</feature>
<feature type="transmembrane region" description="Helical" evidence="12">
    <location>
        <begin position="40"/>
        <end position="64"/>
    </location>
</feature>
<keyword evidence="6" id="KW-0997">Cell inner membrane</keyword>
<dbReference type="Gene3D" id="3.90.550.10">
    <property type="entry name" value="Spore Coat Polysaccharide Biosynthesis Protein SpsA, Chain A"/>
    <property type="match status" value="1"/>
</dbReference>
<evidence type="ECO:0000256" key="9">
    <source>
        <dbReference type="ARBA" id="ARBA00022692"/>
    </source>
</evidence>
<feature type="transmembrane region" description="Helical" evidence="12">
    <location>
        <begin position="76"/>
        <end position="102"/>
    </location>
</feature>
<evidence type="ECO:0000256" key="1">
    <source>
        <dbReference type="ARBA" id="ARBA00004429"/>
    </source>
</evidence>
<proteinExistence type="inferred from homology"/>
<evidence type="ECO:0000256" key="10">
    <source>
        <dbReference type="ARBA" id="ARBA00022989"/>
    </source>
</evidence>
<sequence>MTSDLPMMPPEQPLHMPAQNFAADFRDQNAPTQPGPAHVALWRGVTFSPAMLATAALTWVMYHWFAADGMMGLEIILLTLIAFNFFWICFTVSTVLLGLYSLSRRETAKRREPVHPMRVALLMPIYNEVPWYVLGNARSMLEELRARGGVHAYTMFILSDTRDDAIAAQELASVAALRDMLPADTRIHYRRRPINTDRKSGNIADWVSRWGAGYDAMLVLDADSLMTGRALSRLADALSRDPGAGLIQSFPQLIGAQSVFGRMQQFANGIYGLALAEGLARWCGQEGNYWGHNAIIRTRAFASCAGLPRLRSRLGRGDKLIMSHDFVEAGLLRRAGWTVRFLPRIRGSYEETPPTLIDHILRDRRWCQGNLQHINLLGARGFRAISRFHLLHGAIGYLMAPIWFALLVIWALIGRNEDASVLTYFSETNPLMPSWPDMSEPRHVLVILLIYAMLLAPKLLAIAALPLTGTRFSELGGAGRFVISLLSEILLAVLYAPILMVQQMIAVFRTLLGLQRGWSPQARDGGEYDLRTLVQCHALETLSGLALWSGILAGVVSIWLVPIALSLVLAIPLSWLSGSGSLGRRGIWMGTREVFAEPQITRAARHYRRELKTLLDGTPSGSSPAE</sequence>
<dbReference type="SUPFAM" id="SSF53448">
    <property type="entry name" value="Nucleotide-diphospho-sugar transferases"/>
    <property type="match status" value="1"/>
</dbReference>
<dbReference type="GO" id="GO:0016757">
    <property type="term" value="F:glycosyltransferase activity"/>
    <property type="evidence" value="ECO:0007669"/>
    <property type="project" value="UniProtKB-KW"/>
</dbReference>
<dbReference type="RefSeq" id="WP_406645299.1">
    <property type="nucleotide sequence ID" value="NZ_CP123584.1"/>
</dbReference>
<gene>
    <name evidence="14" type="primary">mdoH</name>
    <name evidence="14" type="ORF">QEZ52_15285</name>
</gene>
<organism evidence="14 15">
    <name type="scientific">Aliisedimentitalea scapharcae</name>
    <dbReference type="NCBI Taxonomy" id="1524259"/>
    <lineage>
        <taxon>Bacteria</taxon>
        <taxon>Pseudomonadati</taxon>
        <taxon>Pseudomonadota</taxon>
        <taxon>Alphaproteobacteria</taxon>
        <taxon>Rhodobacterales</taxon>
        <taxon>Roseobacteraceae</taxon>
        <taxon>Aliisedimentitalea</taxon>
    </lineage>
</organism>
<evidence type="ECO:0000256" key="11">
    <source>
        <dbReference type="ARBA" id="ARBA00023136"/>
    </source>
</evidence>
<evidence type="ECO:0000256" key="2">
    <source>
        <dbReference type="ARBA" id="ARBA00005001"/>
    </source>
</evidence>
<evidence type="ECO:0000256" key="12">
    <source>
        <dbReference type="SAM" id="Phobius"/>
    </source>
</evidence>
<name>A0ABZ2XPF4_9RHOB</name>
<comment type="similarity">
    <text evidence="3">Belongs to the glycosyltransferase 2 family. OpgH subfamily.</text>
</comment>
<reference evidence="14 15" key="1">
    <citation type="submission" date="2023-04" db="EMBL/GenBank/DDBJ databases">
        <title>Complete genome sequence of Alisedimentitalea scapharcae.</title>
        <authorList>
            <person name="Rong J.-C."/>
            <person name="Yi M.-L."/>
            <person name="Zhao Q."/>
        </authorList>
    </citation>
    <scope>NUCLEOTIDE SEQUENCE [LARGE SCALE GENOMIC DNA]</scope>
    <source>
        <strain evidence="14 15">KCTC 42119</strain>
    </source>
</reference>
<protein>
    <recommendedName>
        <fullName evidence="4">Glucans biosynthesis glucosyltransferase H</fullName>
    </recommendedName>
</protein>
<dbReference type="PANTHER" id="PTHR43867:SF5">
    <property type="entry name" value="GLUCANS BIOSYNTHESIS GLUCOSYLTRANSFERASE H"/>
    <property type="match status" value="1"/>
</dbReference>
<evidence type="ECO:0000256" key="8">
    <source>
        <dbReference type="ARBA" id="ARBA00022679"/>
    </source>
</evidence>
<dbReference type="NCBIfam" id="NF003958">
    <property type="entry name" value="PRK05454.2-1"/>
    <property type="match status" value="1"/>
</dbReference>
<feature type="transmembrane region" description="Helical" evidence="12">
    <location>
        <begin position="551"/>
        <end position="576"/>
    </location>
</feature>
<keyword evidence="8 14" id="KW-0808">Transferase</keyword>
<feature type="domain" description="Glycosyltransferase 2-like" evidence="13">
    <location>
        <begin position="218"/>
        <end position="443"/>
    </location>
</feature>
<evidence type="ECO:0000313" key="14">
    <source>
        <dbReference type="EMBL" id="WZK87956.1"/>
    </source>
</evidence>
<evidence type="ECO:0000256" key="3">
    <source>
        <dbReference type="ARBA" id="ARBA00009337"/>
    </source>
</evidence>
<feature type="transmembrane region" description="Helical" evidence="12">
    <location>
        <begin position="444"/>
        <end position="469"/>
    </location>
</feature>
<keyword evidence="11 12" id="KW-0472">Membrane</keyword>
<evidence type="ECO:0000313" key="15">
    <source>
        <dbReference type="Proteomes" id="UP001623232"/>
    </source>
</evidence>
<keyword evidence="10 12" id="KW-1133">Transmembrane helix</keyword>